<reference evidence="4 5" key="2">
    <citation type="submission" date="2024-07" db="EMBL/GenBank/DDBJ databases">
        <authorList>
            <person name="Akdeniz Z."/>
        </authorList>
    </citation>
    <scope>NUCLEOTIDE SEQUENCE [LARGE SCALE GENOMIC DNA]</scope>
</reference>
<evidence type="ECO:0000313" key="5">
    <source>
        <dbReference type="Proteomes" id="UP001642409"/>
    </source>
</evidence>
<evidence type="ECO:0000313" key="3">
    <source>
        <dbReference type="EMBL" id="CAI9924848.1"/>
    </source>
</evidence>
<dbReference type="EMBL" id="CATOUU010000324">
    <property type="protein sequence ID" value="CAI9924848.1"/>
    <property type="molecule type" value="Genomic_DNA"/>
</dbReference>
<dbReference type="InterPro" id="IPR000198">
    <property type="entry name" value="RhoGAP_dom"/>
</dbReference>
<evidence type="ECO:0000313" key="4">
    <source>
        <dbReference type="EMBL" id="CAL6099589.1"/>
    </source>
</evidence>
<dbReference type="InterPro" id="IPR050729">
    <property type="entry name" value="Rho-GAP"/>
</dbReference>
<dbReference type="EMBL" id="CAXDID020000521">
    <property type="protein sequence ID" value="CAL6099589.1"/>
    <property type="molecule type" value="Genomic_DNA"/>
</dbReference>
<name>A0AA86NRX8_9EUKA</name>
<dbReference type="PROSITE" id="PS50238">
    <property type="entry name" value="RHOGAP"/>
    <property type="match status" value="1"/>
</dbReference>
<dbReference type="PANTHER" id="PTHR23176">
    <property type="entry name" value="RHO/RAC/CDC GTPASE-ACTIVATING PROTEIN"/>
    <property type="match status" value="1"/>
</dbReference>
<comment type="caution">
    <text evidence="3">The sequence shown here is derived from an EMBL/GenBank/DDBJ whole genome shotgun (WGS) entry which is preliminary data.</text>
</comment>
<feature type="domain" description="Rho-GAP" evidence="2">
    <location>
        <begin position="1"/>
        <end position="186"/>
    </location>
</feature>
<dbReference type="InterPro" id="IPR008936">
    <property type="entry name" value="Rho_GTPase_activation_prot"/>
</dbReference>
<accession>A0AA86NRX8</accession>
<dbReference type="GO" id="GO:0005737">
    <property type="term" value="C:cytoplasm"/>
    <property type="evidence" value="ECO:0007669"/>
    <property type="project" value="TreeGrafter"/>
</dbReference>
<dbReference type="GO" id="GO:0005096">
    <property type="term" value="F:GTPase activator activity"/>
    <property type="evidence" value="ECO:0007669"/>
    <property type="project" value="UniProtKB-KW"/>
</dbReference>
<keyword evidence="5" id="KW-1185">Reference proteome</keyword>
<protein>
    <recommendedName>
        <fullName evidence="2">Rho-GAP domain-containing protein</fullName>
    </recommendedName>
</protein>
<organism evidence="3">
    <name type="scientific">Hexamita inflata</name>
    <dbReference type="NCBI Taxonomy" id="28002"/>
    <lineage>
        <taxon>Eukaryota</taxon>
        <taxon>Metamonada</taxon>
        <taxon>Diplomonadida</taxon>
        <taxon>Hexamitidae</taxon>
        <taxon>Hexamitinae</taxon>
        <taxon>Hexamita</taxon>
    </lineage>
</organism>
<evidence type="ECO:0000256" key="1">
    <source>
        <dbReference type="ARBA" id="ARBA00022468"/>
    </source>
</evidence>
<dbReference type="GO" id="GO:0007165">
    <property type="term" value="P:signal transduction"/>
    <property type="evidence" value="ECO:0007669"/>
    <property type="project" value="InterPro"/>
</dbReference>
<dbReference type="SMART" id="SM00324">
    <property type="entry name" value="RhoGAP"/>
    <property type="match status" value="1"/>
</dbReference>
<keyword evidence="1" id="KW-0343">GTPase activation</keyword>
<dbReference type="AlphaFoldDB" id="A0AA86NRX8"/>
<dbReference type="Proteomes" id="UP001642409">
    <property type="component" value="Unassembled WGS sequence"/>
</dbReference>
<dbReference type="Pfam" id="PF00620">
    <property type="entry name" value="RhoGAP"/>
    <property type="match status" value="1"/>
</dbReference>
<gene>
    <name evidence="3" type="ORF">HINF_LOCUS12493</name>
    <name evidence="4" type="ORF">HINF_LOCUS70154</name>
</gene>
<proteinExistence type="predicted"/>
<dbReference type="PANTHER" id="PTHR23176:SF129">
    <property type="entry name" value="RHO GTPASE ACTIVATING PROTEIN AT 16F, ISOFORM E-RELATED"/>
    <property type="match status" value="1"/>
</dbReference>
<evidence type="ECO:0000259" key="2">
    <source>
        <dbReference type="PROSITE" id="PS50238"/>
    </source>
</evidence>
<dbReference type="SUPFAM" id="SSF48350">
    <property type="entry name" value="GTPase activation domain, GAP"/>
    <property type="match status" value="1"/>
</dbReference>
<dbReference type="Gene3D" id="1.10.555.10">
    <property type="entry name" value="Rho GTPase activation protein"/>
    <property type="match status" value="1"/>
</dbReference>
<sequence>MKVINKQKVLEIVNLLFPYIEQKYGQVEGIYRHNGSKENVDLLIMKTFLNEPLDYQVQNVHTLCSFVKQLFRQLREENEFNSPPFPVNIVNALKICYQLKKSGGEYKIFLAQLLNKITGVDRELVVSFTRHLRKVAEQKTVNMMGLRALSICWGPTVLYMMNLQDIQYDTDPSQVLLMVLEDFDTE</sequence>
<dbReference type="CDD" id="cd00159">
    <property type="entry name" value="RhoGAP"/>
    <property type="match status" value="1"/>
</dbReference>
<reference evidence="3" key="1">
    <citation type="submission" date="2023-06" db="EMBL/GenBank/DDBJ databases">
        <authorList>
            <person name="Kurt Z."/>
        </authorList>
    </citation>
    <scope>NUCLEOTIDE SEQUENCE</scope>
</reference>